<feature type="signal peptide" evidence="1">
    <location>
        <begin position="1"/>
        <end position="30"/>
    </location>
</feature>
<evidence type="ECO:0000313" key="2">
    <source>
        <dbReference type="EMBL" id="GGU82716.1"/>
    </source>
</evidence>
<accession>A0ABQ2VHK3</accession>
<dbReference type="Proteomes" id="UP000649573">
    <property type="component" value="Unassembled WGS sequence"/>
</dbReference>
<evidence type="ECO:0008006" key="4">
    <source>
        <dbReference type="Google" id="ProtNLM"/>
    </source>
</evidence>
<proteinExistence type="predicted"/>
<organism evidence="2 3">
    <name type="scientific">Lentzea flava</name>
    <dbReference type="NCBI Taxonomy" id="103732"/>
    <lineage>
        <taxon>Bacteria</taxon>
        <taxon>Bacillati</taxon>
        <taxon>Actinomycetota</taxon>
        <taxon>Actinomycetes</taxon>
        <taxon>Pseudonocardiales</taxon>
        <taxon>Pseudonocardiaceae</taxon>
        <taxon>Lentzea</taxon>
    </lineage>
</organism>
<dbReference type="EMBL" id="BMRE01000082">
    <property type="protein sequence ID" value="GGU82716.1"/>
    <property type="molecule type" value="Genomic_DNA"/>
</dbReference>
<reference evidence="3" key="1">
    <citation type="journal article" date="2019" name="Int. J. Syst. Evol. Microbiol.">
        <title>The Global Catalogue of Microorganisms (GCM) 10K type strain sequencing project: providing services to taxonomists for standard genome sequencing and annotation.</title>
        <authorList>
            <consortium name="The Broad Institute Genomics Platform"/>
            <consortium name="The Broad Institute Genome Sequencing Center for Infectious Disease"/>
            <person name="Wu L."/>
            <person name="Ma J."/>
        </authorList>
    </citation>
    <scope>NUCLEOTIDE SEQUENCE [LARGE SCALE GENOMIC DNA]</scope>
    <source>
        <strain evidence="3">JCM 3296</strain>
    </source>
</reference>
<protein>
    <recommendedName>
        <fullName evidence="4">Peptidase inhibitor family I36</fullName>
    </recommendedName>
</protein>
<sequence>MKRTSRLCRVAIALALSLPLVVTTAQVAGAAPAPSASDVAKALDSRSFAAPRPTANAAACPQPGQRVKTSSSPAVYLVDPNYLLNWIPGETEYFNLWNSWSGIATYNNLFTECYSGYYTMRNAHLAKLSSGPAIYIWDAQIVSGGAYRWITSEAVFNKYAFAWSKVRTQSSIGPIAVNYPWNF</sequence>
<dbReference type="RefSeq" id="WP_189259613.1">
    <property type="nucleotide sequence ID" value="NZ_BMRE01000082.1"/>
</dbReference>
<evidence type="ECO:0000313" key="3">
    <source>
        <dbReference type="Proteomes" id="UP000649573"/>
    </source>
</evidence>
<comment type="caution">
    <text evidence="2">The sequence shown here is derived from an EMBL/GenBank/DDBJ whole genome shotgun (WGS) entry which is preliminary data.</text>
</comment>
<keyword evidence="1" id="KW-0732">Signal</keyword>
<evidence type="ECO:0000256" key="1">
    <source>
        <dbReference type="SAM" id="SignalP"/>
    </source>
</evidence>
<keyword evidence="3" id="KW-1185">Reference proteome</keyword>
<name>A0ABQ2VHK3_9PSEU</name>
<feature type="chain" id="PRO_5045280534" description="Peptidase inhibitor family I36" evidence="1">
    <location>
        <begin position="31"/>
        <end position="183"/>
    </location>
</feature>
<gene>
    <name evidence="2" type="ORF">GCM10010178_86530</name>
</gene>